<keyword evidence="2" id="KW-1185">Reference proteome</keyword>
<reference evidence="1 2" key="1">
    <citation type="submission" date="2015-07" db="EMBL/GenBank/DDBJ databases">
        <title>The genome of Eufriesea mexicana.</title>
        <authorList>
            <person name="Pan H."/>
            <person name="Kapheim K."/>
        </authorList>
    </citation>
    <scope>NUCLEOTIDE SEQUENCE [LARGE SCALE GENOMIC DNA]</scope>
    <source>
        <strain evidence="1">0111107269</strain>
        <tissue evidence="1">Whole body</tissue>
    </source>
</reference>
<protein>
    <submittedName>
        <fullName evidence="1">Uncharacterized protein</fullName>
    </submittedName>
</protein>
<evidence type="ECO:0000313" key="1">
    <source>
        <dbReference type="EMBL" id="OAD60872.1"/>
    </source>
</evidence>
<dbReference type="EMBL" id="KQ760329">
    <property type="protein sequence ID" value="OAD60872.1"/>
    <property type="molecule type" value="Genomic_DNA"/>
</dbReference>
<dbReference type="Proteomes" id="UP000250275">
    <property type="component" value="Unassembled WGS sequence"/>
</dbReference>
<gene>
    <name evidence="1" type="ORF">WN48_04625</name>
</gene>
<organism evidence="1 2">
    <name type="scientific">Eufriesea mexicana</name>
    <dbReference type="NCBI Taxonomy" id="516756"/>
    <lineage>
        <taxon>Eukaryota</taxon>
        <taxon>Metazoa</taxon>
        <taxon>Ecdysozoa</taxon>
        <taxon>Arthropoda</taxon>
        <taxon>Hexapoda</taxon>
        <taxon>Insecta</taxon>
        <taxon>Pterygota</taxon>
        <taxon>Neoptera</taxon>
        <taxon>Endopterygota</taxon>
        <taxon>Hymenoptera</taxon>
        <taxon>Apocrita</taxon>
        <taxon>Aculeata</taxon>
        <taxon>Apoidea</taxon>
        <taxon>Anthophila</taxon>
        <taxon>Apidae</taxon>
        <taxon>Eufriesea</taxon>
    </lineage>
</organism>
<name>A0A310SSZ7_9HYME</name>
<evidence type="ECO:0000313" key="2">
    <source>
        <dbReference type="Proteomes" id="UP000250275"/>
    </source>
</evidence>
<proteinExistence type="predicted"/>
<accession>A0A310SSZ7</accession>
<sequence>MTSILGNDSASDLLSCHVILIQNREIGQKFLAETAKVLSGEFLEITSILGNDLASDLLSCHVILIQNREIGQKFLAETEKVLSGEFLEMTRRATSFHVMLS</sequence>
<dbReference type="AlphaFoldDB" id="A0A310SSZ7"/>